<name>A0A4Q8D2H2_9GAMM</name>
<dbReference type="PANTHER" id="PTHR30244">
    <property type="entry name" value="TRANSAMINASE"/>
    <property type="match status" value="1"/>
</dbReference>
<evidence type="ECO:0000256" key="1">
    <source>
        <dbReference type="ARBA" id="ARBA00022898"/>
    </source>
</evidence>
<dbReference type="InterPro" id="IPR015422">
    <property type="entry name" value="PyrdxlP-dep_Trfase_small"/>
</dbReference>
<dbReference type="RefSeq" id="WP_130503813.1">
    <property type="nucleotide sequence ID" value="NZ_SHLI01000001.1"/>
</dbReference>
<feature type="active site" description="Proton acceptor" evidence="3">
    <location>
        <position position="189"/>
    </location>
</feature>
<proteinExistence type="inferred from homology"/>
<dbReference type="InterPro" id="IPR000653">
    <property type="entry name" value="DegT/StrS_aminotransferase"/>
</dbReference>
<dbReference type="Proteomes" id="UP000292298">
    <property type="component" value="Unassembled WGS sequence"/>
</dbReference>
<dbReference type="InterPro" id="IPR015424">
    <property type="entry name" value="PyrdxlP-dep_Trfase"/>
</dbReference>
<comment type="caution">
    <text evidence="6">The sequence shown here is derived from an EMBL/GenBank/DDBJ whole genome shotgun (WGS) entry which is preliminary data.</text>
</comment>
<evidence type="ECO:0000256" key="2">
    <source>
        <dbReference type="ARBA" id="ARBA00037999"/>
    </source>
</evidence>
<evidence type="ECO:0000313" key="6">
    <source>
        <dbReference type="EMBL" id="RZU99589.1"/>
    </source>
</evidence>
<dbReference type="SUPFAM" id="SSF53383">
    <property type="entry name" value="PLP-dependent transferases"/>
    <property type="match status" value="1"/>
</dbReference>
<evidence type="ECO:0000256" key="3">
    <source>
        <dbReference type="PIRSR" id="PIRSR000390-1"/>
    </source>
</evidence>
<dbReference type="GO" id="GO:0030170">
    <property type="term" value="F:pyridoxal phosphate binding"/>
    <property type="evidence" value="ECO:0007669"/>
    <property type="project" value="UniProtKB-ARBA"/>
</dbReference>
<comment type="similarity">
    <text evidence="2 5">Belongs to the DegT/DnrJ/EryC1 family.</text>
</comment>
<evidence type="ECO:0000256" key="4">
    <source>
        <dbReference type="PIRSR" id="PIRSR000390-2"/>
    </source>
</evidence>
<evidence type="ECO:0000256" key="5">
    <source>
        <dbReference type="RuleBase" id="RU004508"/>
    </source>
</evidence>
<organism evidence="6 7">
    <name type="scientific">Spiribacter vilamensis</name>
    <dbReference type="NCBI Taxonomy" id="531306"/>
    <lineage>
        <taxon>Bacteria</taxon>
        <taxon>Pseudomonadati</taxon>
        <taxon>Pseudomonadota</taxon>
        <taxon>Gammaproteobacteria</taxon>
        <taxon>Chromatiales</taxon>
        <taxon>Ectothiorhodospiraceae</taxon>
        <taxon>Spiribacter</taxon>
    </lineage>
</organism>
<protein>
    <submittedName>
        <fullName evidence="6">UDP-2-acetamido-2-deoxy-ribo-hexuluronate aminotransferase</fullName>
    </submittedName>
</protein>
<gene>
    <name evidence="6" type="ORF">EV698_1881</name>
</gene>
<dbReference type="AlphaFoldDB" id="A0A4Q8D2H2"/>
<sequence length="369" mass="39831">MTHPTIPFIDLKSQFSALEPQIRERMDRVLAHGQYILGPEVTELEEQLADFVGVTHCYGVASGTDALQIALMALGVGPGDEVITVPYTWISSAETIALVGARPVFVDIQPDTWNMDPTQLEAAITERTRAIMPVGIYGQPADMAAVNAIADRHGLLVVEDAAQSLGSTHHGKRAGGLGTIGCTSFFPSKPLGCYGDGGALFTDNPDLAQRMKQIRNHGQAKKHHHPILGINARLDTLQAAVLLAKLEVFDQEIDQRQTVASHYARALSGSSIKAPQVANSNTSVWAQYTVLSDDREALKERLKAEGIPSVNYYAVPMHRQPVFADLGYQAGDFPVSEHVADHCLSLPMSPALTASQIDHITSTLVARAD</sequence>
<dbReference type="InterPro" id="IPR015421">
    <property type="entry name" value="PyrdxlP-dep_Trfase_major"/>
</dbReference>
<dbReference type="Gene3D" id="3.90.1150.10">
    <property type="entry name" value="Aspartate Aminotransferase, domain 1"/>
    <property type="match status" value="1"/>
</dbReference>
<keyword evidence="1 4" id="KW-0663">Pyridoxal phosphate</keyword>
<dbReference type="PANTHER" id="PTHR30244:SF42">
    <property type="entry name" value="UDP-2-ACETAMIDO-2-DEOXY-3-OXO-D-GLUCURONATE AMINOTRANSFERASE"/>
    <property type="match status" value="1"/>
</dbReference>
<keyword evidence="6" id="KW-0808">Transferase</keyword>
<dbReference type="Pfam" id="PF01041">
    <property type="entry name" value="DegT_DnrJ_EryC1"/>
    <property type="match status" value="1"/>
</dbReference>
<dbReference type="FunFam" id="3.40.640.10:FF:000089">
    <property type="entry name" value="Aminotransferase, DegT/DnrJ/EryC1/StrS family"/>
    <property type="match status" value="1"/>
</dbReference>
<keyword evidence="7" id="KW-1185">Reference proteome</keyword>
<dbReference type="Gene3D" id="3.40.640.10">
    <property type="entry name" value="Type I PLP-dependent aspartate aminotransferase-like (Major domain)"/>
    <property type="match status" value="1"/>
</dbReference>
<dbReference type="GO" id="GO:0008483">
    <property type="term" value="F:transaminase activity"/>
    <property type="evidence" value="ECO:0007669"/>
    <property type="project" value="UniProtKB-KW"/>
</dbReference>
<dbReference type="GO" id="GO:0000271">
    <property type="term" value="P:polysaccharide biosynthetic process"/>
    <property type="evidence" value="ECO:0007669"/>
    <property type="project" value="TreeGrafter"/>
</dbReference>
<dbReference type="PIRSF" id="PIRSF000390">
    <property type="entry name" value="PLP_StrS"/>
    <property type="match status" value="1"/>
</dbReference>
<dbReference type="OrthoDB" id="9804264at2"/>
<dbReference type="CDD" id="cd00616">
    <property type="entry name" value="AHBA_syn"/>
    <property type="match status" value="1"/>
</dbReference>
<dbReference type="EMBL" id="SHLI01000001">
    <property type="protein sequence ID" value="RZU99589.1"/>
    <property type="molecule type" value="Genomic_DNA"/>
</dbReference>
<evidence type="ECO:0000313" key="7">
    <source>
        <dbReference type="Proteomes" id="UP000292298"/>
    </source>
</evidence>
<reference evidence="6 7" key="1">
    <citation type="submission" date="2019-02" db="EMBL/GenBank/DDBJ databases">
        <title>Genomic Encyclopedia of Type Strains, Phase IV (KMG-IV): sequencing the most valuable type-strain genomes for metagenomic binning, comparative biology and taxonomic classification.</title>
        <authorList>
            <person name="Goeker M."/>
        </authorList>
    </citation>
    <scope>NUCLEOTIDE SEQUENCE [LARGE SCALE GENOMIC DNA]</scope>
    <source>
        <strain evidence="6 7">DSM 21056</strain>
    </source>
</reference>
<accession>A0A4Q8D2H2</accession>
<keyword evidence="6" id="KW-0032">Aminotransferase</keyword>
<feature type="modified residue" description="N6-(pyridoxal phosphate)lysine" evidence="4">
    <location>
        <position position="189"/>
    </location>
</feature>